<dbReference type="HOGENOM" id="CLU_120441_2_4_7"/>
<keyword evidence="3" id="KW-1185">Reference proteome</keyword>
<dbReference type="KEGG" id="dti:Desti_2706"/>
<dbReference type="PANTHER" id="PTHR37309">
    <property type="entry name" value="SLR0284 PROTEIN"/>
    <property type="match status" value="1"/>
</dbReference>
<dbReference type="STRING" id="706587.Desti_2706"/>
<keyword evidence="1" id="KW-0812">Transmembrane</keyword>
<evidence type="ECO:0000313" key="2">
    <source>
        <dbReference type="EMBL" id="AFM25383.1"/>
    </source>
</evidence>
<feature type="transmembrane region" description="Helical" evidence="1">
    <location>
        <begin position="28"/>
        <end position="47"/>
    </location>
</feature>
<name>I4C742_DESTA</name>
<gene>
    <name evidence="2" type="ordered locus">Desti_2706</name>
</gene>
<dbReference type="Proteomes" id="UP000006055">
    <property type="component" value="Chromosome"/>
</dbReference>
<reference evidence="3" key="1">
    <citation type="submission" date="2012-06" db="EMBL/GenBank/DDBJ databases">
        <title>Complete sequence of chromosome of Desulfomonile tiedjei DSM 6799.</title>
        <authorList>
            <person name="Lucas S."/>
            <person name="Copeland A."/>
            <person name="Lapidus A."/>
            <person name="Glavina del Rio T."/>
            <person name="Dalin E."/>
            <person name="Tice H."/>
            <person name="Bruce D."/>
            <person name="Goodwin L."/>
            <person name="Pitluck S."/>
            <person name="Peters L."/>
            <person name="Ovchinnikova G."/>
            <person name="Zeytun A."/>
            <person name="Lu M."/>
            <person name="Kyrpides N."/>
            <person name="Mavromatis K."/>
            <person name="Ivanova N."/>
            <person name="Brettin T."/>
            <person name="Detter J.C."/>
            <person name="Han C."/>
            <person name="Larimer F."/>
            <person name="Land M."/>
            <person name="Hauser L."/>
            <person name="Markowitz V."/>
            <person name="Cheng J.-F."/>
            <person name="Hugenholtz P."/>
            <person name="Woyke T."/>
            <person name="Wu D."/>
            <person name="Spring S."/>
            <person name="Schroeder M."/>
            <person name="Brambilla E."/>
            <person name="Klenk H.-P."/>
            <person name="Eisen J.A."/>
        </authorList>
    </citation>
    <scope>NUCLEOTIDE SEQUENCE [LARGE SCALE GENOMIC DNA]</scope>
    <source>
        <strain evidence="3">ATCC 49306 / DSM 6799 / DCB-1</strain>
    </source>
</reference>
<sequence length="112" mass="11989">MMGIIVQWIITTVAILVVAYIMPGVRVAGIGGALVAAAILGILNAIVRPILVILTLPITILTLGLFLFIINAFVFWIVGSIYSGLRVDSFGTALIASIIVSIVSFLLNFLFW</sequence>
<evidence type="ECO:0000256" key="1">
    <source>
        <dbReference type="SAM" id="Phobius"/>
    </source>
</evidence>
<proteinExistence type="predicted"/>
<dbReference type="PANTHER" id="PTHR37309:SF1">
    <property type="entry name" value="SLR0284 PROTEIN"/>
    <property type="match status" value="1"/>
</dbReference>
<dbReference type="Pfam" id="PF04020">
    <property type="entry name" value="Phage_holin_4_2"/>
    <property type="match status" value="1"/>
</dbReference>
<evidence type="ECO:0000313" key="3">
    <source>
        <dbReference type="Proteomes" id="UP000006055"/>
    </source>
</evidence>
<feature type="transmembrane region" description="Helical" evidence="1">
    <location>
        <begin position="5"/>
        <end position="22"/>
    </location>
</feature>
<keyword evidence="1" id="KW-1133">Transmembrane helix</keyword>
<dbReference type="AlphaFoldDB" id="I4C742"/>
<protein>
    <submittedName>
        <fullName evidence="2">Putative membrane protein</fullName>
    </submittedName>
</protein>
<dbReference type="InterPro" id="IPR007165">
    <property type="entry name" value="Phage_holin_4_2"/>
</dbReference>
<dbReference type="eggNOG" id="COG1950">
    <property type="taxonomic scope" value="Bacteria"/>
</dbReference>
<feature type="transmembrane region" description="Helical" evidence="1">
    <location>
        <begin position="90"/>
        <end position="111"/>
    </location>
</feature>
<dbReference type="EMBL" id="CP003360">
    <property type="protein sequence ID" value="AFM25383.1"/>
    <property type="molecule type" value="Genomic_DNA"/>
</dbReference>
<keyword evidence="1" id="KW-0472">Membrane</keyword>
<accession>I4C742</accession>
<feature type="transmembrane region" description="Helical" evidence="1">
    <location>
        <begin position="54"/>
        <end position="78"/>
    </location>
</feature>
<dbReference type="PATRIC" id="fig|706587.4.peg.3090"/>
<organism evidence="2 3">
    <name type="scientific">Desulfomonile tiedjei (strain ATCC 49306 / DSM 6799 / DCB-1)</name>
    <dbReference type="NCBI Taxonomy" id="706587"/>
    <lineage>
        <taxon>Bacteria</taxon>
        <taxon>Pseudomonadati</taxon>
        <taxon>Thermodesulfobacteriota</taxon>
        <taxon>Desulfomonilia</taxon>
        <taxon>Desulfomonilales</taxon>
        <taxon>Desulfomonilaceae</taxon>
        <taxon>Desulfomonile</taxon>
    </lineage>
</organism>